<protein>
    <recommendedName>
        <fullName evidence="6">Acetate kinase</fullName>
        <ecNumber evidence="6">2.7.2.1</ecNumber>
    </recommendedName>
    <alternativeName>
        <fullName evidence="6">Acetokinase</fullName>
    </alternativeName>
</protein>
<feature type="binding site" evidence="6">
    <location>
        <position position="98"/>
    </location>
    <ligand>
        <name>substrate</name>
    </ligand>
</feature>
<dbReference type="Pfam" id="PF00871">
    <property type="entry name" value="Acetate_kinase"/>
    <property type="match status" value="1"/>
</dbReference>
<organism evidence="8 9">
    <name type="scientific">Hymenobacter gelipurpurascens</name>
    <dbReference type="NCBI Taxonomy" id="89968"/>
    <lineage>
        <taxon>Bacteria</taxon>
        <taxon>Pseudomonadati</taxon>
        <taxon>Bacteroidota</taxon>
        <taxon>Cytophagia</taxon>
        <taxon>Cytophagales</taxon>
        <taxon>Hymenobacteraceae</taxon>
        <taxon>Hymenobacter</taxon>
    </lineage>
</organism>
<dbReference type="InterPro" id="IPR043129">
    <property type="entry name" value="ATPase_NBD"/>
</dbReference>
<comment type="catalytic activity">
    <reaction evidence="6">
        <text>acetate + ATP = acetyl phosphate + ADP</text>
        <dbReference type="Rhea" id="RHEA:11352"/>
        <dbReference type="ChEBI" id="CHEBI:22191"/>
        <dbReference type="ChEBI" id="CHEBI:30089"/>
        <dbReference type="ChEBI" id="CHEBI:30616"/>
        <dbReference type="ChEBI" id="CHEBI:456216"/>
        <dbReference type="EC" id="2.7.2.1"/>
    </reaction>
</comment>
<comment type="similarity">
    <text evidence="1 6 7">Belongs to the acetokinase family.</text>
</comment>
<evidence type="ECO:0000256" key="5">
    <source>
        <dbReference type="ARBA" id="ARBA00022840"/>
    </source>
</evidence>
<dbReference type="PRINTS" id="PR00471">
    <property type="entry name" value="ACETATEKNASE"/>
</dbReference>
<dbReference type="PIRSF" id="PIRSF000722">
    <property type="entry name" value="Acetate_prop_kin"/>
    <property type="match status" value="1"/>
</dbReference>
<dbReference type="NCBIfam" id="TIGR00016">
    <property type="entry name" value="ackA"/>
    <property type="match status" value="1"/>
</dbReference>
<comment type="pathway">
    <text evidence="6">Metabolic intermediate biosynthesis; acetyl-CoA biosynthesis; acetyl-CoA from acetate: step 1/2.</text>
</comment>
<accession>A0A212TI28</accession>
<feature type="binding site" evidence="6">
    <location>
        <position position="14"/>
    </location>
    <ligand>
        <name>ATP</name>
        <dbReference type="ChEBI" id="CHEBI:30616"/>
    </ligand>
</feature>
<dbReference type="GO" id="GO:0005524">
    <property type="term" value="F:ATP binding"/>
    <property type="evidence" value="ECO:0007669"/>
    <property type="project" value="UniProtKB-KW"/>
</dbReference>
<feature type="binding site" evidence="6">
    <location>
        <position position="389"/>
    </location>
    <ligand>
        <name>Mg(2+)</name>
        <dbReference type="ChEBI" id="CHEBI:18420"/>
    </ligand>
</feature>
<dbReference type="OrthoDB" id="9802453at2"/>
<feature type="site" description="Transition state stabilizer" evidence="6">
    <location>
        <position position="246"/>
    </location>
</feature>
<dbReference type="CDD" id="cd24010">
    <property type="entry name" value="ASKHA_NBD_AcK_PK"/>
    <property type="match status" value="1"/>
</dbReference>
<proteinExistence type="inferred from homology"/>
<dbReference type="InterPro" id="IPR000890">
    <property type="entry name" value="Aliphatic_acid_kin_short-chain"/>
</dbReference>
<dbReference type="Proteomes" id="UP000198131">
    <property type="component" value="Unassembled WGS sequence"/>
</dbReference>
<dbReference type="GO" id="GO:0006085">
    <property type="term" value="P:acetyl-CoA biosynthetic process"/>
    <property type="evidence" value="ECO:0007669"/>
    <property type="project" value="UniProtKB-UniRule"/>
</dbReference>
<feature type="binding site" evidence="6">
    <location>
        <begin position="213"/>
        <end position="217"/>
    </location>
    <ligand>
        <name>ATP</name>
        <dbReference type="ChEBI" id="CHEBI:30616"/>
    </ligand>
</feature>
<evidence type="ECO:0000256" key="7">
    <source>
        <dbReference type="RuleBase" id="RU003835"/>
    </source>
</evidence>
<dbReference type="AlphaFoldDB" id="A0A212TI28"/>
<keyword evidence="4 6" id="KW-0418">Kinase</keyword>
<comment type="subcellular location">
    <subcellularLocation>
        <location evidence="6">Cytoplasm</location>
    </subcellularLocation>
</comment>
<keyword evidence="6" id="KW-0963">Cytoplasm</keyword>
<reference evidence="9" key="1">
    <citation type="submission" date="2017-06" db="EMBL/GenBank/DDBJ databases">
        <authorList>
            <person name="Varghese N."/>
            <person name="Submissions S."/>
        </authorList>
    </citation>
    <scope>NUCLEOTIDE SEQUENCE [LARGE SCALE GENOMIC DNA]</scope>
    <source>
        <strain evidence="9">DSM 11116</strain>
    </source>
</reference>
<keyword evidence="9" id="KW-1185">Reference proteome</keyword>
<dbReference type="EMBL" id="FYEW01000001">
    <property type="protein sequence ID" value="SNC65540.1"/>
    <property type="molecule type" value="Genomic_DNA"/>
</dbReference>
<sequence length="405" mass="44423">MNIFVVNSGSSSIKYQLFRWPARQPICSGLVERIGHPNATITHRLFRTEAEQAAPTEQKRTLELLDHEAGLREVVYLLTDPAEGVIQDPAEIDVVGHRVVHGGESFAATTIIDEEVKAEIRRLFALAPLHNPANFVGIEVAERLFPQARQVAVFDTAFHQTLPEYAFRYALPDALYQEQGIRVYGFHGTSHKYVAEQAAAYLGHSDARLITIHLGNGCSMAAVRGGQSLDTSMGFGPLTGLVMGTRSGDLDTSVALHLMGQLGYTVEQLSTLLNKESGMLGLTGLSDMRDITRALEQGDPRAALAYELYAYRIRKYIGAYAAVLNGLDAVVFTAGVGENDALVRRLACQNMEFFGLQLDAAKNQQRVPGLREINEKNSQVKILVIPTNEELEIATQCAELLQVNS</sequence>
<feature type="site" description="Transition state stabilizer" evidence="6">
    <location>
        <position position="187"/>
    </location>
</feature>
<dbReference type="InterPro" id="IPR023865">
    <property type="entry name" value="Aliphatic_acid_kinase_CS"/>
</dbReference>
<keyword evidence="6" id="KW-0479">Metal-binding</keyword>
<comment type="cofactor">
    <cofactor evidence="6">
        <name>Mg(2+)</name>
        <dbReference type="ChEBI" id="CHEBI:18420"/>
    </cofactor>
    <cofactor evidence="6">
        <name>Mn(2+)</name>
        <dbReference type="ChEBI" id="CHEBI:29035"/>
    </cofactor>
    <text evidence="6">Mg(2+). Can also accept Mn(2+).</text>
</comment>
<gene>
    <name evidence="6" type="primary">ackA</name>
    <name evidence="8" type="ORF">SAMN06265337_1317</name>
</gene>
<evidence type="ECO:0000313" key="8">
    <source>
        <dbReference type="EMBL" id="SNC65540.1"/>
    </source>
</evidence>
<feature type="binding site" evidence="6">
    <location>
        <begin position="335"/>
        <end position="339"/>
    </location>
    <ligand>
        <name>ATP</name>
        <dbReference type="ChEBI" id="CHEBI:30616"/>
    </ligand>
</feature>
<keyword evidence="3 6" id="KW-0547">Nucleotide-binding</keyword>
<comment type="subunit">
    <text evidence="6">Homodimer.</text>
</comment>
<dbReference type="Gene3D" id="3.30.420.40">
    <property type="match status" value="2"/>
</dbReference>
<evidence type="ECO:0000256" key="1">
    <source>
        <dbReference type="ARBA" id="ARBA00008748"/>
    </source>
</evidence>
<evidence type="ECO:0000256" key="3">
    <source>
        <dbReference type="ARBA" id="ARBA00022741"/>
    </source>
</evidence>
<keyword evidence="2 6" id="KW-0808">Transferase</keyword>
<keyword evidence="6" id="KW-0460">Magnesium</keyword>
<evidence type="ECO:0000256" key="4">
    <source>
        <dbReference type="ARBA" id="ARBA00022777"/>
    </source>
</evidence>
<dbReference type="PANTHER" id="PTHR21060">
    <property type="entry name" value="ACETATE KINASE"/>
    <property type="match status" value="1"/>
</dbReference>
<dbReference type="PANTHER" id="PTHR21060:SF15">
    <property type="entry name" value="ACETATE KINASE-RELATED"/>
    <property type="match status" value="1"/>
</dbReference>
<dbReference type="GO" id="GO:0000287">
    <property type="term" value="F:magnesium ion binding"/>
    <property type="evidence" value="ECO:0007669"/>
    <property type="project" value="UniProtKB-UniRule"/>
</dbReference>
<dbReference type="HAMAP" id="MF_00020">
    <property type="entry name" value="Acetate_kinase"/>
    <property type="match status" value="1"/>
</dbReference>
<dbReference type="GO" id="GO:0005737">
    <property type="term" value="C:cytoplasm"/>
    <property type="evidence" value="ECO:0007669"/>
    <property type="project" value="UniProtKB-SubCell"/>
</dbReference>
<feature type="binding site" evidence="6">
    <location>
        <begin position="287"/>
        <end position="289"/>
    </location>
    <ligand>
        <name>ATP</name>
        <dbReference type="ChEBI" id="CHEBI:30616"/>
    </ligand>
</feature>
<comment type="function">
    <text evidence="6">Catalyzes the formation of acetyl phosphate from acetate and ATP. Can also catalyze the reverse reaction.</text>
</comment>
<dbReference type="GO" id="GO:0006083">
    <property type="term" value="P:acetate metabolic process"/>
    <property type="evidence" value="ECO:0007669"/>
    <property type="project" value="TreeGrafter"/>
</dbReference>
<dbReference type="UniPathway" id="UPA00340">
    <property type="reaction ID" value="UER00458"/>
</dbReference>
<evidence type="ECO:0000256" key="6">
    <source>
        <dbReference type="HAMAP-Rule" id="MF_00020"/>
    </source>
</evidence>
<name>A0A212TI28_9BACT</name>
<dbReference type="PROSITE" id="PS01076">
    <property type="entry name" value="ACETATE_KINASE_2"/>
    <property type="match status" value="1"/>
</dbReference>
<evidence type="ECO:0000313" key="9">
    <source>
        <dbReference type="Proteomes" id="UP000198131"/>
    </source>
</evidence>
<feature type="active site" description="Proton donor/acceptor" evidence="6">
    <location>
        <position position="155"/>
    </location>
</feature>
<dbReference type="EC" id="2.7.2.1" evidence="6"/>
<dbReference type="RefSeq" id="WP_088842564.1">
    <property type="nucleotide sequence ID" value="NZ_FYEW01000001.1"/>
</dbReference>
<dbReference type="GO" id="GO:0008776">
    <property type="term" value="F:acetate kinase activity"/>
    <property type="evidence" value="ECO:0007669"/>
    <property type="project" value="UniProtKB-UniRule"/>
</dbReference>
<dbReference type="InterPro" id="IPR004372">
    <property type="entry name" value="Ac/propionate_kinase"/>
</dbReference>
<dbReference type="SUPFAM" id="SSF53067">
    <property type="entry name" value="Actin-like ATPase domain"/>
    <property type="match status" value="2"/>
</dbReference>
<evidence type="ECO:0000256" key="2">
    <source>
        <dbReference type="ARBA" id="ARBA00022679"/>
    </source>
</evidence>
<keyword evidence="5 6" id="KW-0067">ATP-binding</keyword>
<feature type="binding site" evidence="6">
    <location>
        <position position="7"/>
    </location>
    <ligand>
        <name>Mg(2+)</name>
        <dbReference type="ChEBI" id="CHEBI:18420"/>
    </ligand>
</feature>